<dbReference type="RefSeq" id="WP_015754696.1">
    <property type="nucleotide sequence ID" value="NC_013222.1"/>
</dbReference>
<keyword evidence="2" id="KW-1185">Reference proteome</keyword>
<dbReference type="AlphaFoldDB" id="A4CKI0"/>
<accession>A4CKI0</accession>
<dbReference type="SUPFAM" id="SSF117991">
    <property type="entry name" value="YbeD/HP0495-like"/>
    <property type="match status" value="1"/>
</dbReference>
<name>A4CKI0_ROBBH</name>
<reference evidence="1 2" key="1">
    <citation type="journal article" date="2009" name="J. Bacteriol.">
        <title>Complete genome sequence of Robiginitalea biformata HTCC2501.</title>
        <authorList>
            <person name="Oh H.M."/>
            <person name="Giovannoni S.J."/>
            <person name="Lee K."/>
            <person name="Ferriera S."/>
            <person name="Johnson J."/>
            <person name="Cho J.C."/>
        </authorList>
    </citation>
    <scope>NUCLEOTIDE SEQUENCE [LARGE SCALE GENOMIC DNA]</scope>
    <source>
        <strain evidence="2">ATCC BAA-864 / HTCC2501 / KCTC 12146</strain>
    </source>
</reference>
<dbReference type="STRING" id="313596.RB2501_13664"/>
<dbReference type="Proteomes" id="UP000009049">
    <property type="component" value="Chromosome"/>
</dbReference>
<evidence type="ECO:0008006" key="3">
    <source>
        <dbReference type="Google" id="ProtNLM"/>
    </source>
</evidence>
<dbReference type="InterPro" id="IPR007454">
    <property type="entry name" value="UPF0250_YbeD-like"/>
</dbReference>
<dbReference type="InterPro" id="IPR027471">
    <property type="entry name" value="YbeD-like_sf"/>
</dbReference>
<evidence type="ECO:0000313" key="1">
    <source>
        <dbReference type="EMBL" id="EAR15379.1"/>
    </source>
</evidence>
<dbReference type="HOGENOM" id="CLU_175559_0_0_10"/>
<dbReference type="Pfam" id="PF04359">
    <property type="entry name" value="DUF493"/>
    <property type="match status" value="1"/>
</dbReference>
<evidence type="ECO:0000313" key="2">
    <source>
        <dbReference type="Proteomes" id="UP000009049"/>
    </source>
</evidence>
<dbReference type="Gene3D" id="3.30.70.260">
    <property type="match status" value="1"/>
</dbReference>
<organism evidence="1 2">
    <name type="scientific">Robiginitalea biformata (strain ATCC BAA-864 / DSM 15991 / KCTC 12146 / HTCC2501)</name>
    <dbReference type="NCBI Taxonomy" id="313596"/>
    <lineage>
        <taxon>Bacteria</taxon>
        <taxon>Pseudomonadati</taxon>
        <taxon>Bacteroidota</taxon>
        <taxon>Flavobacteriia</taxon>
        <taxon>Flavobacteriales</taxon>
        <taxon>Flavobacteriaceae</taxon>
        <taxon>Robiginitalea</taxon>
    </lineage>
</organism>
<gene>
    <name evidence="1" type="ordered locus">RB2501_13664</name>
</gene>
<protein>
    <recommendedName>
        <fullName evidence="3">DUF493 domain-containing protein</fullName>
    </recommendedName>
</protein>
<proteinExistence type="predicted"/>
<dbReference type="KEGG" id="rbi:RB2501_13664"/>
<dbReference type="eggNOG" id="COG2921">
    <property type="taxonomic scope" value="Bacteria"/>
</dbReference>
<sequence>MGMDSKDKAEFYDRLKAELQKSANWPSDYLYKFIVPSDPDKIGRIQSVFDNTGAVIESKQSRKGKYTSLSVTVNLPDPDAVIAYYREVGKIPGVISL</sequence>
<dbReference type="EMBL" id="CP001712">
    <property type="protein sequence ID" value="EAR15379.1"/>
    <property type="molecule type" value="Genomic_DNA"/>
</dbReference>